<dbReference type="RefSeq" id="WP_314517651.1">
    <property type="nucleotide sequence ID" value="NZ_JASJOU010000016.1"/>
</dbReference>
<dbReference type="Pfam" id="PF17293">
    <property type="entry name" value="Arm-DNA-bind_5"/>
    <property type="match status" value="1"/>
</dbReference>
<proteinExistence type="inferred from homology"/>
<comment type="similarity">
    <text evidence="1">Belongs to the 'phage' integrase family.</text>
</comment>
<dbReference type="PANTHER" id="PTHR30349:SF64">
    <property type="entry name" value="PROPHAGE INTEGRASE INTD-RELATED"/>
    <property type="match status" value="1"/>
</dbReference>
<dbReference type="InterPro" id="IPR035386">
    <property type="entry name" value="Arm-DNA-bind_5"/>
</dbReference>
<sequence length="360" mass="41353">MSVSLRKKAISGNRYAYYLDYYTEGKRRREFLKLYQFQKPKDPVEKQHNKEVQELAKSILYKRQQEEIAGEHGADVSFKRNTNFLTYVEKWAADYTKKDKRVVIAMLTYLKGFIGKTFPGKDTIKPAQVTESFCIDFKEYLEDHLQGETPATYFARFKKLLRKAARDKILLINPGAEVKNTRAEGLKKDVLTIEELQLLAKADCSNIQVKRSFLFACYSGLRFADILELEWNNINGNVLSFVQTKTEKKSPHKVQLNLNSVSLQLLGDPGKSNDKVFTLPSHTGVLKALKKWAKTAGIQKHVTFHCARHSFATNLLFYQTDLMTVSNLLGHTSTKHTQKYVRIAESMKQQAISRLPEVEL</sequence>
<dbReference type="GO" id="GO:0006310">
    <property type="term" value="P:DNA recombination"/>
    <property type="evidence" value="ECO:0007669"/>
    <property type="project" value="UniProtKB-KW"/>
</dbReference>
<dbReference type="GO" id="GO:0003677">
    <property type="term" value="F:DNA binding"/>
    <property type="evidence" value="ECO:0007669"/>
    <property type="project" value="UniProtKB-KW"/>
</dbReference>
<dbReference type="EMBL" id="JASJOU010000016">
    <property type="protein sequence ID" value="MDJ1505534.1"/>
    <property type="molecule type" value="Genomic_DNA"/>
</dbReference>
<organism evidence="5 6">
    <name type="scientific">Xanthocytophaga agilis</name>
    <dbReference type="NCBI Taxonomy" id="3048010"/>
    <lineage>
        <taxon>Bacteria</taxon>
        <taxon>Pseudomonadati</taxon>
        <taxon>Bacteroidota</taxon>
        <taxon>Cytophagia</taxon>
        <taxon>Cytophagales</taxon>
        <taxon>Rhodocytophagaceae</taxon>
        <taxon>Xanthocytophaga</taxon>
    </lineage>
</organism>
<dbReference type="Gene3D" id="1.10.150.130">
    <property type="match status" value="1"/>
</dbReference>
<accession>A0AAE3RC79</accession>
<evidence type="ECO:0000313" key="6">
    <source>
        <dbReference type="Proteomes" id="UP001232063"/>
    </source>
</evidence>
<dbReference type="Proteomes" id="UP001232063">
    <property type="component" value="Unassembled WGS sequence"/>
</dbReference>
<comment type="caution">
    <text evidence="5">The sequence shown here is derived from an EMBL/GenBank/DDBJ whole genome shotgun (WGS) entry which is preliminary data.</text>
</comment>
<dbReference type="PROSITE" id="PS51898">
    <property type="entry name" value="TYR_RECOMBINASE"/>
    <property type="match status" value="1"/>
</dbReference>
<keyword evidence="3" id="KW-0233">DNA recombination</keyword>
<keyword evidence="2" id="KW-0238">DNA-binding</keyword>
<dbReference type="SUPFAM" id="SSF56349">
    <property type="entry name" value="DNA breaking-rejoining enzymes"/>
    <property type="match status" value="1"/>
</dbReference>
<feature type="domain" description="Tyr recombinase" evidence="4">
    <location>
        <begin position="186"/>
        <end position="353"/>
    </location>
</feature>
<evidence type="ECO:0000259" key="4">
    <source>
        <dbReference type="PROSITE" id="PS51898"/>
    </source>
</evidence>
<protein>
    <submittedName>
        <fullName evidence="5">Site-specific integrase</fullName>
    </submittedName>
</protein>
<dbReference type="CDD" id="cd01185">
    <property type="entry name" value="INTN1_C_like"/>
    <property type="match status" value="1"/>
</dbReference>
<evidence type="ECO:0000256" key="3">
    <source>
        <dbReference type="ARBA" id="ARBA00023172"/>
    </source>
</evidence>
<dbReference type="Pfam" id="PF00589">
    <property type="entry name" value="Phage_integrase"/>
    <property type="match status" value="1"/>
</dbReference>
<dbReference type="AlphaFoldDB" id="A0AAE3RC79"/>
<dbReference type="InterPro" id="IPR013762">
    <property type="entry name" value="Integrase-like_cat_sf"/>
</dbReference>
<dbReference type="Gene3D" id="1.10.443.10">
    <property type="entry name" value="Intergrase catalytic core"/>
    <property type="match status" value="1"/>
</dbReference>
<gene>
    <name evidence="5" type="ORF">QNI22_33060</name>
</gene>
<dbReference type="InterPro" id="IPR010998">
    <property type="entry name" value="Integrase_recombinase_N"/>
</dbReference>
<evidence type="ECO:0000256" key="1">
    <source>
        <dbReference type="ARBA" id="ARBA00008857"/>
    </source>
</evidence>
<dbReference type="PANTHER" id="PTHR30349">
    <property type="entry name" value="PHAGE INTEGRASE-RELATED"/>
    <property type="match status" value="1"/>
</dbReference>
<name>A0AAE3RC79_9BACT</name>
<dbReference type="InterPro" id="IPR011010">
    <property type="entry name" value="DNA_brk_join_enz"/>
</dbReference>
<evidence type="ECO:0000313" key="5">
    <source>
        <dbReference type="EMBL" id="MDJ1505534.1"/>
    </source>
</evidence>
<dbReference type="InterPro" id="IPR025269">
    <property type="entry name" value="SAM-like_dom"/>
</dbReference>
<reference evidence="5" key="1">
    <citation type="submission" date="2023-05" db="EMBL/GenBank/DDBJ databases">
        <authorList>
            <person name="Zhang X."/>
        </authorList>
    </citation>
    <scope>NUCLEOTIDE SEQUENCE</scope>
    <source>
        <strain evidence="5">BD1B2-1</strain>
    </source>
</reference>
<evidence type="ECO:0000256" key="2">
    <source>
        <dbReference type="ARBA" id="ARBA00023125"/>
    </source>
</evidence>
<keyword evidence="6" id="KW-1185">Reference proteome</keyword>
<dbReference type="InterPro" id="IPR002104">
    <property type="entry name" value="Integrase_catalytic"/>
</dbReference>
<dbReference type="InterPro" id="IPR050090">
    <property type="entry name" value="Tyrosine_recombinase_XerCD"/>
</dbReference>
<dbReference type="Pfam" id="PF13102">
    <property type="entry name" value="Phage_int_SAM_5"/>
    <property type="match status" value="1"/>
</dbReference>
<dbReference type="GO" id="GO:0015074">
    <property type="term" value="P:DNA integration"/>
    <property type="evidence" value="ECO:0007669"/>
    <property type="project" value="InterPro"/>
</dbReference>